<evidence type="ECO:0000313" key="3">
    <source>
        <dbReference type="Proteomes" id="UP000078237"/>
    </source>
</evidence>
<sequence>MASNPTKSWRLPAPPGGLANEFHKKLPGYSPTPLVSLPQIAQDIGVGAVFVKNEEQRFGLPSFKVLGASWATFRALVCRFNLPSDCDIPALRAALSAIPEPPTLLAATDGNHGRAVARMGAILGLPVRIFVPSKIYKSTVQNIKDEGAVVEFVNGSYDLAVKVAFQEAGKMTRGVLVQDTAFPGYEEIPRWVIEGYATMLSEVDEQLTTQVANLVIAPVGVGSFAQAVTSHYKVPGRETMVLTVEPDTAACLYNSLVKGEPATLLTSVPTIMEGLNCETVSSNAWPVLMHGVDASLTVSDFEVHEACRILESMG</sequence>
<dbReference type="InterPro" id="IPR001926">
    <property type="entry name" value="TrpB-like_PALP"/>
</dbReference>
<dbReference type="InterPro" id="IPR036052">
    <property type="entry name" value="TrpB-like_PALP_sf"/>
</dbReference>
<dbReference type="EMBL" id="LCTW02000173">
    <property type="protein sequence ID" value="KXX77179.1"/>
    <property type="molecule type" value="Genomic_DNA"/>
</dbReference>
<evidence type="ECO:0000259" key="1">
    <source>
        <dbReference type="Pfam" id="PF00291"/>
    </source>
</evidence>
<dbReference type="Pfam" id="PF00291">
    <property type="entry name" value="PALP"/>
    <property type="match status" value="1"/>
</dbReference>
<gene>
    <name evidence="2" type="ORF">MMYC01_207666</name>
</gene>
<proteinExistence type="predicted"/>
<name>A0A175W169_9PEZI</name>
<evidence type="ECO:0000313" key="2">
    <source>
        <dbReference type="EMBL" id="KXX77179.1"/>
    </source>
</evidence>
<dbReference type="GO" id="GO:0016829">
    <property type="term" value="F:lyase activity"/>
    <property type="evidence" value="ECO:0007669"/>
    <property type="project" value="UniProtKB-KW"/>
</dbReference>
<feature type="non-terminal residue" evidence="2">
    <location>
        <position position="314"/>
    </location>
</feature>
<dbReference type="AlphaFoldDB" id="A0A175W169"/>
<dbReference type="Proteomes" id="UP000078237">
    <property type="component" value="Unassembled WGS sequence"/>
</dbReference>
<keyword evidence="3" id="KW-1185">Reference proteome</keyword>
<organism evidence="2 3">
    <name type="scientific">Madurella mycetomatis</name>
    <dbReference type="NCBI Taxonomy" id="100816"/>
    <lineage>
        <taxon>Eukaryota</taxon>
        <taxon>Fungi</taxon>
        <taxon>Dikarya</taxon>
        <taxon>Ascomycota</taxon>
        <taxon>Pezizomycotina</taxon>
        <taxon>Sordariomycetes</taxon>
        <taxon>Sordariomycetidae</taxon>
        <taxon>Sordariales</taxon>
        <taxon>Sordariales incertae sedis</taxon>
        <taxon>Madurella</taxon>
    </lineage>
</organism>
<protein>
    <submittedName>
        <fullName evidence="2">Diaminopropionate ammonia-lyase</fullName>
    </submittedName>
</protein>
<dbReference type="VEuPathDB" id="FungiDB:MMYC01_207666"/>
<dbReference type="OrthoDB" id="10059875at2759"/>
<dbReference type="PANTHER" id="PTHR42937">
    <property type="match status" value="1"/>
</dbReference>
<reference evidence="2 3" key="1">
    <citation type="journal article" date="2016" name="Genome Announc.">
        <title>Genome Sequence of Madurella mycetomatis mm55, Isolated from a Human Mycetoma Case in Sudan.</title>
        <authorList>
            <person name="Smit S."/>
            <person name="Derks M.F."/>
            <person name="Bervoets S."/>
            <person name="Fahal A."/>
            <person name="van Leeuwen W."/>
            <person name="van Belkum A."/>
            <person name="van de Sande W.W."/>
        </authorList>
    </citation>
    <scope>NUCLEOTIDE SEQUENCE [LARGE SCALE GENOMIC DNA]</scope>
    <source>
        <strain evidence="3">mm55</strain>
    </source>
</reference>
<dbReference type="STRING" id="100816.A0A175W169"/>
<dbReference type="Gene3D" id="3.40.50.1100">
    <property type="match status" value="2"/>
</dbReference>
<feature type="domain" description="Tryptophan synthase beta chain-like PALP" evidence="1">
    <location>
        <begin position="27"/>
        <end position="311"/>
    </location>
</feature>
<dbReference type="SUPFAM" id="SSF53686">
    <property type="entry name" value="Tryptophan synthase beta subunit-like PLP-dependent enzymes"/>
    <property type="match status" value="1"/>
</dbReference>
<dbReference type="PANTHER" id="PTHR42937:SF1">
    <property type="entry name" value="DIAMINOPROPIONATE AMMONIA-LYASE"/>
    <property type="match status" value="1"/>
</dbReference>
<comment type="caution">
    <text evidence="2">The sequence shown here is derived from an EMBL/GenBank/DDBJ whole genome shotgun (WGS) entry which is preliminary data.</text>
</comment>
<accession>A0A175W169</accession>